<comment type="caution">
    <text evidence="1">The sequence shown here is derived from an EMBL/GenBank/DDBJ whole genome shotgun (WGS) entry which is preliminary data.</text>
</comment>
<protein>
    <submittedName>
        <fullName evidence="1">Uncharacterized protein</fullName>
    </submittedName>
</protein>
<accession>A0A955L8G1</accession>
<evidence type="ECO:0000313" key="1">
    <source>
        <dbReference type="EMBL" id="MCA9386042.1"/>
    </source>
</evidence>
<reference evidence="1" key="2">
    <citation type="journal article" date="2021" name="Microbiome">
        <title>Successional dynamics and alternative stable states in a saline activated sludge microbial community over 9 years.</title>
        <authorList>
            <person name="Wang Y."/>
            <person name="Ye J."/>
            <person name="Ju F."/>
            <person name="Liu L."/>
            <person name="Boyd J.A."/>
            <person name="Deng Y."/>
            <person name="Parks D.H."/>
            <person name="Jiang X."/>
            <person name="Yin X."/>
            <person name="Woodcroft B.J."/>
            <person name="Tyson G.W."/>
            <person name="Hugenholtz P."/>
            <person name="Polz M.F."/>
            <person name="Zhang T."/>
        </authorList>
    </citation>
    <scope>NUCLEOTIDE SEQUENCE</scope>
    <source>
        <strain evidence="1">HKST-UBA11</strain>
    </source>
</reference>
<reference evidence="1" key="1">
    <citation type="submission" date="2020-04" db="EMBL/GenBank/DDBJ databases">
        <authorList>
            <person name="Zhang T."/>
        </authorList>
    </citation>
    <scope>NUCLEOTIDE SEQUENCE</scope>
    <source>
        <strain evidence="1">HKST-UBA11</strain>
    </source>
</reference>
<proteinExistence type="predicted"/>
<evidence type="ECO:0000313" key="2">
    <source>
        <dbReference type="Proteomes" id="UP000754563"/>
    </source>
</evidence>
<name>A0A955L8G1_9BACT</name>
<feature type="non-terminal residue" evidence="1">
    <location>
        <position position="190"/>
    </location>
</feature>
<sequence>MNKKTRNIIISILGMLLLTAVLGTFVALNLAPGDDTSPDVIDAADDISGLSLDEMWTLGCTENSGYEVEVLGAGMGSDEQVTNNPQTISISNIDTIEFMFAQVVVNGVAESTVPPGSVTISTPTEQQVLATPTRTDKGFIYEAKLDPGAQVIADIAGEGVFPRHTPRSLTVYVFRNTGTTNYSAGKLLMK</sequence>
<dbReference type="Proteomes" id="UP000754563">
    <property type="component" value="Unassembled WGS sequence"/>
</dbReference>
<organism evidence="1 2">
    <name type="scientific">Candidatus Dojkabacteria bacterium</name>
    <dbReference type="NCBI Taxonomy" id="2099670"/>
    <lineage>
        <taxon>Bacteria</taxon>
        <taxon>Candidatus Dojkabacteria</taxon>
    </lineage>
</organism>
<gene>
    <name evidence="1" type="ORF">KC717_05330</name>
</gene>
<dbReference type="EMBL" id="JAGQLH010000071">
    <property type="protein sequence ID" value="MCA9386042.1"/>
    <property type="molecule type" value="Genomic_DNA"/>
</dbReference>
<dbReference type="AlphaFoldDB" id="A0A955L8G1"/>